<sequence length="102" mass="11163">MIARLILTSSTTVKHSDEGMQGNCQTDHTSRKIALTTAANRASSIPWNQPDARESSGQRQSSVVVKEKFSVSSAYNTNQGCQTQNIMASVCGTNMYILEQHQ</sequence>
<keyword evidence="3" id="KW-1185">Reference proteome</keyword>
<proteinExistence type="predicted"/>
<organism evidence="2 3">
    <name type="scientific">Thalictrum thalictroides</name>
    <name type="common">Rue-anemone</name>
    <name type="synonym">Anemone thalictroides</name>
    <dbReference type="NCBI Taxonomy" id="46969"/>
    <lineage>
        <taxon>Eukaryota</taxon>
        <taxon>Viridiplantae</taxon>
        <taxon>Streptophyta</taxon>
        <taxon>Embryophyta</taxon>
        <taxon>Tracheophyta</taxon>
        <taxon>Spermatophyta</taxon>
        <taxon>Magnoliopsida</taxon>
        <taxon>Ranunculales</taxon>
        <taxon>Ranunculaceae</taxon>
        <taxon>Thalictroideae</taxon>
        <taxon>Thalictrum</taxon>
    </lineage>
</organism>
<feature type="region of interest" description="Disordered" evidence="1">
    <location>
        <begin position="39"/>
        <end position="61"/>
    </location>
</feature>
<accession>A0A7J6VYS8</accession>
<evidence type="ECO:0000313" key="2">
    <source>
        <dbReference type="EMBL" id="KAF5190276.1"/>
    </source>
</evidence>
<dbReference type="AlphaFoldDB" id="A0A7J6VYS8"/>
<gene>
    <name evidence="2" type="ORF">FRX31_020144</name>
</gene>
<dbReference type="EMBL" id="JABWDY010024395">
    <property type="protein sequence ID" value="KAF5190276.1"/>
    <property type="molecule type" value="Genomic_DNA"/>
</dbReference>
<comment type="caution">
    <text evidence="2">The sequence shown here is derived from an EMBL/GenBank/DDBJ whole genome shotgun (WGS) entry which is preliminary data.</text>
</comment>
<evidence type="ECO:0000256" key="1">
    <source>
        <dbReference type="SAM" id="MobiDB-lite"/>
    </source>
</evidence>
<name>A0A7J6VYS8_THATH</name>
<reference evidence="2 3" key="1">
    <citation type="submission" date="2020-06" db="EMBL/GenBank/DDBJ databases">
        <title>Transcriptomic and genomic resources for Thalictrum thalictroides and T. hernandezii: Facilitating candidate gene discovery in an emerging model plant lineage.</title>
        <authorList>
            <person name="Arias T."/>
            <person name="Riano-Pachon D.M."/>
            <person name="Di Stilio V.S."/>
        </authorList>
    </citation>
    <scope>NUCLEOTIDE SEQUENCE [LARGE SCALE GENOMIC DNA]</scope>
    <source>
        <strain evidence="3">cv. WT478/WT964</strain>
        <tissue evidence="2">Leaves</tissue>
    </source>
</reference>
<evidence type="ECO:0000313" key="3">
    <source>
        <dbReference type="Proteomes" id="UP000554482"/>
    </source>
</evidence>
<dbReference type="Proteomes" id="UP000554482">
    <property type="component" value="Unassembled WGS sequence"/>
</dbReference>
<protein>
    <submittedName>
        <fullName evidence="2">Uncharacterized protein</fullName>
    </submittedName>
</protein>